<feature type="modified residue" description="N6-succinyllysine" evidence="19">
    <location>
        <position position="100"/>
    </location>
</feature>
<evidence type="ECO:0000256" key="10">
    <source>
        <dbReference type="ARBA" id="ARBA00022857"/>
    </source>
</evidence>
<dbReference type="Gene3D" id="3.40.718.10">
    <property type="entry name" value="Isopropylmalate Dehydrogenase"/>
    <property type="match status" value="1"/>
</dbReference>
<feature type="binding site" evidence="16">
    <location>
        <begin position="354"/>
        <end position="360"/>
    </location>
    <ligand>
        <name>NADP(+)</name>
        <dbReference type="ChEBI" id="CHEBI:58349"/>
    </ligand>
</feature>
<feature type="site" description="Critical for catalysis" evidence="18">
    <location>
        <position position="230"/>
    </location>
</feature>
<evidence type="ECO:0000259" key="21">
    <source>
        <dbReference type="SMART" id="SM01329"/>
    </source>
</evidence>
<evidence type="ECO:0000256" key="18">
    <source>
        <dbReference type="PIRSR" id="PIRSR604439-4"/>
    </source>
</evidence>
<feature type="modified residue" description="N6-acetyllysine" evidence="19">
    <location>
        <position position="142"/>
    </location>
</feature>
<evidence type="ECO:0000313" key="22">
    <source>
        <dbReference type="EMBL" id="PDO11459.1"/>
    </source>
</evidence>
<dbReference type="InterPro" id="IPR004439">
    <property type="entry name" value="Isocitrate_DH_NADP_dimer_prok"/>
</dbReference>
<comment type="caution">
    <text evidence="22">The sequence shown here is derived from an EMBL/GenBank/DDBJ whole genome shotgun (WGS) entry which is preliminary data.</text>
</comment>
<feature type="binding site" evidence="17">
    <location>
        <position position="320"/>
    </location>
    <ligand>
        <name>Mg(2+)</name>
        <dbReference type="ChEBI" id="CHEBI:18420"/>
    </ligand>
</feature>
<comment type="cofactor">
    <cofactor evidence="17">
        <name>Mg(2+)</name>
        <dbReference type="ChEBI" id="CHEBI:18420"/>
    </cofactor>
    <cofactor evidence="17">
        <name>Mn(2+)</name>
        <dbReference type="ChEBI" id="CHEBI:29035"/>
    </cofactor>
    <text evidence="17">Binds 1 Mg(2+) or Mn(2+) ion per subunit.</text>
</comment>
<dbReference type="SMART" id="SM01329">
    <property type="entry name" value="Iso_dh"/>
    <property type="match status" value="1"/>
</dbReference>
<sequence length="437" mass="48518">MVQFEQYTPPTEGERIAVRDGKLVVPDRPIIPFIEGDGTGPDIWRASRRILDAAVEKAYKGARKIAWYEVYAGEKAFKLFNNWLPNDTLTAIREYIVAIKGPLTTPVGGGIRSLNVALRQELDLYVCLRPVRYFKGVPSPVKRPELVDMVIFRENTEDIYAGIEWPAGSPEVRKVIEFLQKEMGVKKIRFPETSGIGVKPVSEEGSKRLVRAAIEYAIRHKRKSVTLVHKGNIMKFTEGAFKNWGYEVAEQEFADKTFTWAQYDRIKAEQGAEAADAAMRKAQEEGKIIIKDVIADIMLQQVLTRPAEFDVIATLNLNGDYLSDALAAQVGGIGIAPGANINYVTGHAIFEATHGTAPKYANLDVVNPGSVTLSGVMMLEHLGWQEAADLIYRGLERTIMNKTVTYDFARLMEGATEVKCSEFADLVIRNMEGGASA</sequence>
<dbReference type="PROSITE" id="PS00470">
    <property type="entry name" value="IDH_IMDH"/>
    <property type="match status" value="1"/>
</dbReference>
<keyword evidence="11" id="KW-0560">Oxidoreductase</keyword>
<evidence type="ECO:0000256" key="14">
    <source>
        <dbReference type="ARBA" id="ARBA00046127"/>
    </source>
</evidence>
<dbReference type="GO" id="GO:0000287">
    <property type="term" value="F:magnesium ion binding"/>
    <property type="evidence" value="ECO:0007669"/>
    <property type="project" value="InterPro"/>
</dbReference>
<evidence type="ECO:0000256" key="17">
    <source>
        <dbReference type="PIRSR" id="PIRSR604439-3"/>
    </source>
</evidence>
<evidence type="ECO:0000256" key="16">
    <source>
        <dbReference type="PIRSR" id="PIRSR604439-2"/>
    </source>
</evidence>
<dbReference type="NCBIfam" id="NF005425">
    <property type="entry name" value="PRK07006.1"/>
    <property type="match status" value="1"/>
</dbReference>
<dbReference type="PANTHER" id="PTHR43504:SF1">
    <property type="entry name" value="ISOCITRATE DEHYDROGENASE [NADP]"/>
    <property type="match status" value="1"/>
</dbReference>
<accession>A0A2A6E3S0</accession>
<feature type="modified residue" description="Phosphoserine" evidence="19">
    <location>
        <position position="113"/>
    </location>
</feature>
<evidence type="ECO:0000256" key="13">
    <source>
        <dbReference type="ARBA" id="ARBA00023554"/>
    </source>
</evidence>
<gene>
    <name evidence="22" type="ORF">BLM47_01560</name>
</gene>
<feature type="binding site" evidence="15">
    <location>
        <position position="113"/>
    </location>
    <ligand>
        <name>D-threo-isocitrate</name>
        <dbReference type="ChEBI" id="CHEBI:15562"/>
    </ligand>
</feature>
<evidence type="ECO:0000256" key="9">
    <source>
        <dbReference type="ARBA" id="ARBA00022842"/>
    </source>
</evidence>
<dbReference type="GO" id="GO:0006097">
    <property type="term" value="P:glyoxylate cycle"/>
    <property type="evidence" value="ECO:0007669"/>
    <property type="project" value="UniProtKB-KW"/>
</dbReference>
<comment type="similarity">
    <text evidence="2">Belongs to the isocitrate and isopropylmalate dehydrogenases family.</text>
</comment>
<evidence type="ECO:0000256" key="12">
    <source>
        <dbReference type="ARBA" id="ARBA00023211"/>
    </source>
</evidence>
<keyword evidence="12 17" id="KW-0464">Manganese</keyword>
<evidence type="ECO:0000256" key="11">
    <source>
        <dbReference type="ARBA" id="ARBA00023002"/>
    </source>
</evidence>
<feature type="binding site" evidence="15">
    <location>
        <position position="153"/>
    </location>
    <ligand>
        <name>D-threo-isocitrate</name>
        <dbReference type="ChEBI" id="CHEBI:15562"/>
    </ligand>
</feature>
<dbReference type="InterPro" id="IPR024084">
    <property type="entry name" value="IsoPropMal-DH-like_dom"/>
</dbReference>
<feature type="domain" description="Isopropylmalate dehydrogenase-like" evidence="21">
    <location>
        <begin position="30"/>
        <end position="427"/>
    </location>
</feature>
<evidence type="ECO:0000256" key="8">
    <source>
        <dbReference type="ARBA" id="ARBA00022723"/>
    </source>
</evidence>
<organism evidence="22 23">
    <name type="scientific">Candidatus Reconcilbacillus cellulovorans</name>
    <dbReference type="NCBI Taxonomy" id="1906605"/>
    <lineage>
        <taxon>Bacteria</taxon>
        <taxon>Bacillati</taxon>
        <taxon>Bacillota</taxon>
        <taxon>Bacilli</taxon>
        <taxon>Bacillales</taxon>
        <taxon>Paenibacillaceae</taxon>
        <taxon>Candidatus Reconcilbacillus</taxon>
    </lineage>
</organism>
<feature type="site" description="Critical for catalysis" evidence="18">
    <location>
        <position position="160"/>
    </location>
</feature>
<feature type="modified residue" description="N6-succinyllysine" evidence="19">
    <location>
        <position position="242"/>
    </location>
</feature>
<dbReference type="GO" id="GO:0051287">
    <property type="term" value="F:NAD binding"/>
    <property type="evidence" value="ECO:0007669"/>
    <property type="project" value="InterPro"/>
</dbReference>
<keyword evidence="7 20" id="KW-0816">Tricarboxylic acid cycle</keyword>
<keyword evidence="10 16" id="KW-0521">NADP</keyword>
<evidence type="ECO:0000256" key="6">
    <source>
        <dbReference type="ARBA" id="ARBA00022435"/>
    </source>
</evidence>
<evidence type="ECO:0000256" key="4">
    <source>
        <dbReference type="ARBA" id="ARBA00013013"/>
    </source>
</evidence>
<dbReference type="InterPro" id="IPR019818">
    <property type="entry name" value="IsoCit/isopropylmalate_DH_CS"/>
</dbReference>
<comment type="subunit">
    <text evidence="3">Homodimer.</text>
</comment>
<feature type="binding site" evidence="16">
    <location>
        <position position="406"/>
    </location>
    <ligand>
        <name>NADP(+)</name>
        <dbReference type="ChEBI" id="CHEBI:58349"/>
    </ligand>
</feature>
<dbReference type="PANTHER" id="PTHR43504">
    <property type="entry name" value="ISOCITRATE DEHYDROGENASE [NADP]"/>
    <property type="match status" value="1"/>
</dbReference>
<comment type="catalytic activity">
    <reaction evidence="13">
        <text>D-threo-isocitrate + NADP(+) = 2-oxoglutarate + CO2 + NADPH</text>
        <dbReference type="Rhea" id="RHEA:19629"/>
        <dbReference type="ChEBI" id="CHEBI:15562"/>
        <dbReference type="ChEBI" id="CHEBI:16526"/>
        <dbReference type="ChEBI" id="CHEBI:16810"/>
        <dbReference type="ChEBI" id="CHEBI:57783"/>
        <dbReference type="ChEBI" id="CHEBI:58349"/>
        <dbReference type="EC" id="1.1.1.42"/>
    </reaction>
</comment>
<dbReference type="AlphaFoldDB" id="A0A2A6E3S0"/>
<feature type="binding site" evidence="16">
    <location>
        <position position="104"/>
    </location>
    <ligand>
        <name>NADP(+)</name>
        <dbReference type="ChEBI" id="CHEBI:58349"/>
    </ligand>
</feature>
<dbReference type="GO" id="GO:0006099">
    <property type="term" value="P:tricarboxylic acid cycle"/>
    <property type="evidence" value="ECO:0007669"/>
    <property type="project" value="UniProtKB-UniRule"/>
</dbReference>
<feature type="binding site" evidence="16">
    <location>
        <position position="367"/>
    </location>
    <ligand>
        <name>NADP(+)</name>
        <dbReference type="ChEBI" id="CHEBI:58349"/>
    </ligand>
</feature>
<feature type="binding site" evidence="15">
    <location>
        <position position="129"/>
    </location>
    <ligand>
        <name>D-threo-isocitrate</name>
        <dbReference type="ChEBI" id="CHEBI:15562"/>
    </ligand>
</feature>
<evidence type="ECO:0000256" key="3">
    <source>
        <dbReference type="ARBA" id="ARBA00011738"/>
    </source>
</evidence>
<comment type="cofactor">
    <cofactor evidence="1">
        <name>Mn(2+)</name>
        <dbReference type="ChEBI" id="CHEBI:29035"/>
    </cofactor>
</comment>
<feature type="binding site" evidence="15">
    <location>
        <position position="119"/>
    </location>
    <ligand>
        <name>D-threo-isocitrate</name>
        <dbReference type="ChEBI" id="CHEBI:15562"/>
    </ligand>
</feature>
<evidence type="ECO:0000256" key="20">
    <source>
        <dbReference type="RuleBase" id="RU004446"/>
    </source>
</evidence>
<reference evidence="22 23" key="1">
    <citation type="submission" date="2016-12" db="EMBL/GenBank/DDBJ databases">
        <title>Candidatus Reconcilibacillus cellulovorans genome.</title>
        <authorList>
            <person name="Kolinko S."/>
            <person name="Wu Y.-W."/>
            <person name="Tachea F."/>
            <person name="Denzel E."/>
            <person name="Hiras J."/>
            <person name="Baecker N."/>
            <person name="Chan L.J."/>
            <person name="Eichorst S.A."/>
            <person name="Frey D."/>
            <person name="Adams P.D."/>
            <person name="Pray T."/>
            <person name="Tanjore D."/>
            <person name="Petzold C.J."/>
            <person name="Gladden J.M."/>
            <person name="Simmons B.A."/>
            <person name="Singer S.W."/>
        </authorList>
    </citation>
    <scope>NUCLEOTIDE SEQUENCE [LARGE SCALE GENOMIC DNA]</scope>
    <source>
        <strain evidence="22">JTherm</strain>
    </source>
</reference>
<dbReference type="Proteomes" id="UP000243688">
    <property type="component" value="Unassembled WGS sequence"/>
</dbReference>
<evidence type="ECO:0000256" key="19">
    <source>
        <dbReference type="PIRSR" id="PIRSR604439-5"/>
    </source>
</evidence>
<keyword evidence="6 20" id="KW-0329">Glyoxylate bypass</keyword>
<dbReference type="SUPFAM" id="SSF53659">
    <property type="entry name" value="Isocitrate/Isopropylmalate dehydrogenase-like"/>
    <property type="match status" value="1"/>
</dbReference>
<comment type="function">
    <text evidence="14">Catalyzes the oxidative decarboxylation of isocitrate to 2-oxoglutarate and carbon dioxide with the concomitant reduction of NADP(+).</text>
</comment>
<feature type="binding site" evidence="16">
    <location>
        <position position="410"/>
    </location>
    <ligand>
        <name>NADP(+)</name>
        <dbReference type="ChEBI" id="CHEBI:58349"/>
    </ligand>
</feature>
<keyword evidence="9 17" id="KW-0460">Magnesium</keyword>
<dbReference type="EMBL" id="MOXJ01000002">
    <property type="protein sequence ID" value="PDO11459.1"/>
    <property type="molecule type" value="Genomic_DNA"/>
</dbReference>
<dbReference type="Pfam" id="PF00180">
    <property type="entry name" value="Iso_dh"/>
    <property type="match status" value="1"/>
</dbReference>
<feature type="binding site" evidence="15">
    <location>
        <position position="115"/>
    </location>
    <ligand>
        <name>D-threo-isocitrate</name>
        <dbReference type="ChEBI" id="CHEBI:15562"/>
    </ligand>
</feature>
<proteinExistence type="inferred from homology"/>
<name>A0A2A6E3S0_9BACL</name>
<evidence type="ECO:0000256" key="15">
    <source>
        <dbReference type="PIRSR" id="PIRSR604439-1"/>
    </source>
</evidence>
<protein>
    <recommendedName>
        <fullName evidence="5 20">Isocitrate dehydrogenase [NADP]</fullName>
        <ecNumber evidence="4 20">1.1.1.42</ecNumber>
    </recommendedName>
</protein>
<evidence type="ECO:0000256" key="2">
    <source>
        <dbReference type="ARBA" id="ARBA00007769"/>
    </source>
</evidence>
<dbReference type="EC" id="1.1.1.42" evidence="4 20"/>
<keyword evidence="8 20" id="KW-0479">Metal-binding</keyword>
<evidence type="ECO:0000256" key="1">
    <source>
        <dbReference type="ARBA" id="ARBA00001936"/>
    </source>
</evidence>
<evidence type="ECO:0000313" key="23">
    <source>
        <dbReference type="Proteomes" id="UP000243688"/>
    </source>
</evidence>
<evidence type="ECO:0000256" key="5">
    <source>
        <dbReference type="ARBA" id="ARBA00019562"/>
    </source>
</evidence>
<dbReference type="NCBIfam" id="TIGR00183">
    <property type="entry name" value="prok_nadp_idh"/>
    <property type="match status" value="1"/>
</dbReference>
<evidence type="ECO:0000256" key="7">
    <source>
        <dbReference type="ARBA" id="ARBA00022532"/>
    </source>
</evidence>
<dbReference type="GO" id="GO:0004450">
    <property type="term" value="F:isocitrate dehydrogenase (NADP+) activity"/>
    <property type="evidence" value="ECO:0007669"/>
    <property type="project" value="UniProtKB-UniRule"/>
</dbReference>